<reference evidence="2" key="1">
    <citation type="submission" date="2020-11" db="EMBL/GenBank/DDBJ databases">
        <authorList>
            <person name="Tran Van P."/>
        </authorList>
    </citation>
    <scope>NUCLEOTIDE SEQUENCE</scope>
</reference>
<organism evidence="2">
    <name type="scientific">Timema bartmani</name>
    <dbReference type="NCBI Taxonomy" id="61472"/>
    <lineage>
        <taxon>Eukaryota</taxon>
        <taxon>Metazoa</taxon>
        <taxon>Ecdysozoa</taxon>
        <taxon>Arthropoda</taxon>
        <taxon>Hexapoda</taxon>
        <taxon>Insecta</taxon>
        <taxon>Pterygota</taxon>
        <taxon>Neoptera</taxon>
        <taxon>Polyneoptera</taxon>
        <taxon>Phasmatodea</taxon>
        <taxon>Timematodea</taxon>
        <taxon>Timematoidea</taxon>
        <taxon>Timematidae</taxon>
        <taxon>Timema</taxon>
    </lineage>
</organism>
<proteinExistence type="predicted"/>
<dbReference type="Pfam" id="PF07703">
    <property type="entry name" value="A2M_BRD"/>
    <property type="match status" value="1"/>
</dbReference>
<feature type="domain" description="Alpha-2-macroglobulin bait region" evidence="1">
    <location>
        <begin position="56"/>
        <end position="101"/>
    </location>
</feature>
<dbReference type="AlphaFoldDB" id="A0A7R9FBM0"/>
<evidence type="ECO:0000313" key="2">
    <source>
        <dbReference type="EMBL" id="CAD7450572.1"/>
    </source>
</evidence>
<dbReference type="PANTHER" id="PTHR11412">
    <property type="entry name" value="MACROGLOBULIN / COMPLEMENT"/>
    <property type="match status" value="1"/>
</dbReference>
<gene>
    <name evidence="2" type="ORF">TBIB3V08_LOCUS12842</name>
</gene>
<sequence length="159" mass="18400">MPLVKSRGDLIRMGRIQHHQKQKPTKLYEDFPNILGGHEDSGDNGTESGGEEMMVGKLSLKLLVEPKMSPLSYLLVYYVREDGETVPATHVIQVDKCFANKEILLHWDLLVPQEILVHWDLLVPQEILVHWDRLVPQEILVPQNLLVHWEFLVYLVLLH</sequence>
<dbReference type="Gene3D" id="2.60.40.1930">
    <property type="match status" value="1"/>
</dbReference>
<protein>
    <recommendedName>
        <fullName evidence="1">Alpha-2-macroglobulin bait region domain-containing protein</fullName>
    </recommendedName>
</protein>
<evidence type="ECO:0000259" key="1">
    <source>
        <dbReference type="Pfam" id="PF07703"/>
    </source>
</evidence>
<dbReference type="InterPro" id="IPR011625">
    <property type="entry name" value="A2M_N_BRD"/>
</dbReference>
<dbReference type="PANTHER" id="PTHR11412:SF171">
    <property type="entry name" value="PREGNANCY ZONE PROTEIN-LIKE PROTEIN"/>
    <property type="match status" value="1"/>
</dbReference>
<dbReference type="EMBL" id="OD576396">
    <property type="protein sequence ID" value="CAD7450572.1"/>
    <property type="molecule type" value="Genomic_DNA"/>
</dbReference>
<name>A0A7R9FBM0_9NEOP</name>
<accession>A0A7R9FBM0</accession>
<dbReference type="InterPro" id="IPR050473">
    <property type="entry name" value="A2M/Complement_sys"/>
</dbReference>